<dbReference type="AlphaFoldDB" id="A0A0D2AYI2"/>
<evidence type="ECO:0000313" key="10">
    <source>
        <dbReference type="Proteomes" id="UP000053259"/>
    </source>
</evidence>
<comment type="subcellular location">
    <subcellularLocation>
        <location evidence="1">Membrane</location>
        <topology evidence="1">Multi-pass membrane protein</topology>
    </subcellularLocation>
</comment>
<evidence type="ECO:0000259" key="8">
    <source>
        <dbReference type="Pfam" id="PF20684"/>
    </source>
</evidence>
<dbReference type="InterPro" id="IPR049326">
    <property type="entry name" value="Rhodopsin_dom_fungi"/>
</dbReference>
<reference evidence="9 10" key="1">
    <citation type="submission" date="2015-01" db="EMBL/GenBank/DDBJ databases">
        <title>The Genome Sequence of Ochroconis gallopava CBS43764.</title>
        <authorList>
            <consortium name="The Broad Institute Genomics Platform"/>
            <person name="Cuomo C."/>
            <person name="de Hoog S."/>
            <person name="Gorbushina A."/>
            <person name="Stielow B."/>
            <person name="Teixiera M."/>
            <person name="Abouelleil A."/>
            <person name="Chapman S.B."/>
            <person name="Priest M."/>
            <person name="Young S.K."/>
            <person name="Wortman J."/>
            <person name="Nusbaum C."/>
            <person name="Birren B."/>
        </authorList>
    </citation>
    <scope>NUCLEOTIDE SEQUENCE [LARGE SCALE GENOMIC DNA]</scope>
    <source>
        <strain evidence="9 10">CBS 43764</strain>
    </source>
</reference>
<feature type="compositionally biased region" description="Basic and acidic residues" evidence="6">
    <location>
        <begin position="428"/>
        <end position="438"/>
    </location>
</feature>
<evidence type="ECO:0000256" key="1">
    <source>
        <dbReference type="ARBA" id="ARBA00004141"/>
    </source>
</evidence>
<dbReference type="PANTHER" id="PTHR33048:SF129">
    <property type="entry name" value="INTEGRAL MEMBRANE PROTEIN-RELATED"/>
    <property type="match status" value="1"/>
</dbReference>
<dbReference type="GeneID" id="27312508"/>
<feature type="transmembrane region" description="Helical" evidence="7">
    <location>
        <begin position="61"/>
        <end position="85"/>
    </location>
</feature>
<dbReference type="PANTHER" id="PTHR33048">
    <property type="entry name" value="PTH11-LIKE INTEGRAL MEMBRANE PROTEIN (AFU_ORTHOLOGUE AFUA_5G11245)"/>
    <property type="match status" value="1"/>
</dbReference>
<evidence type="ECO:0000256" key="7">
    <source>
        <dbReference type="SAM" id="Phobius"/>
    </source>
</evidence>
<feature type="transmembrane region" description="Helical" evidence="7">
    <location>
        <begin position="105"/>
        <end position="130"/>
    </location>
</feature>
<sequence>MVRAIPMTVIASWPPANFDDPLRRGPGLVTLAASLIAVVAILVLLRLYVHMFILRWVSWDDVFIVLAFISVCGMTTCTVVAYKHYGWDRHIWDTPFDKFSKALYLAWWTKIVYSTAACFTRLSLLCFYYRVTQESTKNGFRLCIYASTVISILCGVTLVSLTIFQCRPIRAFWTFPPLENQKCLDDGKLTLGGGITNTVVDLMVIILPIPLILGLELTPRQRVGAIVLVSLGLVVCVAGAVRAYYSWYALIATYDDTWNGFGIYIAATIELDLGVICACAPAVRAFVMKVFLPRIATIVSILSHRASKDIQMHKQPAVESQAPRQNEGSEMGAEYASHLPRINHIQAEKDDPLRVRHFNATRPLHPPPSDAQVLRANFRRADLLIFPRHSFSQVRKSAASLERPFIDLDTTEMTVRKNLTPKIARSPLETRSHRRERDGEEDLLDGSVIDLDDATGSVSTPMSATESIVGGLPSFPLSPTSTVASSKKRSDTLRIPNSTLKLSRESSRGAFRQTGSTGSIRF</sequence>
<dbReference type="RefSeq" id="XP_016214098.1">
    <property type="nucleotide sequence ID" value="XM_016357896.1"/>
</dbReference>
<feature type="domain" description="Rhodopsin" evidence="8">
    <location>
        <begin position="45"/>
        <end position="287"/>
    </location>
</feature>
<feature type="compositionally biased region" description="Polar residues" evidence="6">
    <location>
        <begin position="513"/>
        <end position="522"/>
    </location>
</feature>
<feature type="region of interest" description="Disordered" evidence="6">
    <location>
        <begin position="470"/>
        <end position="522"/>
    </location>
</feature>
<dbReference type="EMBL" id="KN847541">
    <property type="protein sequence ID" value="KIW04229.1"/>
    <property type="molecule type" value="Genomic_DNA"/>
</dbReference>
<feature type="transmembrane region" description="Helical" evidence="7">
    <location>
        <begin position="194"/>
        <end position="213"/>
    </location>
</feature>
<dbReference type="InParanoid" id="A0A0D2AYI2"/>
<evidence type="ECO:0000256" key="6">
    <source>
        <dbReference type="SAM" id="MobiDB-lite"/>
    </source>
</evidence>
<evidence type="ECO:0000256" key="3">
    <source>
        <dbReference type="ARBA" id="ARBA00022989"/>
    </source>
</evidence>
<dbReference type="HOGENOM" id="CLU_521950_0_0_1"/>
<dbReference type="STRING" id="253628.A0A0D2AYI2"/>
<evidence type="ECO:0000256" key="4">
    <source>
        <dbReference type="ARBA" id="ARBA00023136"/>
    </source>
</evidence>
<feature type="transmembrane region" description="Helical" evidence="7">
    <location>
        <begin position="225"/>
        <end position="245"/>
    </location>
</feature>
<dbReference type="VEuPathDB" id="FungiDB:PV09_04535"/>
<comment type="similarity">
    <text evidence="5">Belongs to the SAT4 family.</text>
</comment>
<keyword evidence="10" id="KW-1185">Reference proteome</keyword>
<feature type="transmembrane region" description="Helical" evidence="7">
    <location>
        <begin position="261"/>
        <end position="287"/>
    </location>
</feature>
<dbReference type="OrthoDB" id="4525788at2759"/>
<name>A0A0D2AYI2_9PEZI</name>
<evidence type="ECO:0000256" key="2">
    <source>
        <dbReference type="ARBA" id="ARBA00022692"/>
    </source>
</evidence>
<keyword evidence="3 7" id="KW-1133">Transmembrane helix</keyword>
<proteinExistence type="inferred from homology"/>
<keyword evidence="4 7" id="KW-0472">Membrane</keyword>
<evidence type="ECO:0000256" key="5">
    <source>
        <dbReference type="ARBA" id="ARBA00038359"/>
    </source>
</evidence>
<evidence type="ECO:0000313" key="9">
    <source>
        <dbReference type="EMBL" id="KIW04229.1"/>
    </source>
</evidence>
<feature type="transmembrane region" description="Helical" evidence="7">
    <location>
        <begin position="142"/>
        <end position="164"/>
    </location>
</feature>
<organism evidence="9 10">
    <name type="scientific">Verruconis gallopava</name>
    <dbReference type="NCBI Taxonomy" id="253628"/>
    <lineage>
        <taxon>Eukaryota</taxon>
        <taxon>Fungi</taxon>
        <taxon>Dikarya</taxon>
        <taxon>Ascomycota</taxon>
        <taxon>Pezizomycotina</taxon>
        <taxon>Dothideomycetes</taxon>
        <taxon>Pleosporomycetidae</taxon>
        <taxon>Venturiales</taxon>
        <taxon>Sympoventuriaceae</taxon>
        <taxon>Verruconis</taxon>
    </lineage>
</organism>
<dbReference type="Proteomes" id="UP000053259">
    <property type="component" value="Unassembled WGS sequence"/>
</dbReference>
<dbReference type="InterPro" id="IPR052337">
    <property type="entry name" value="SAT4-like"/>
</dbReference>
<dbReference type="GO" id="GO:0016020">
    <property type="term" value="C:membrane"/>
    <property type="evidence" value="ECO:0007669"/>
    <property type="project" value="UniProtKB-SubCell"/>
</dbReference>
<feature type="transmembrane region" description="Helical" evidence="7">
    <location>
        <begin position="28"/>
        <end position="49"/>
    </location>
</feature>
<protein>
    <recommendedName>
        <fullName evidence="8">Rhodopsin domain-containing protein</fullName>
    </recommendedName>
</protein>
<keyword evidence="2 7" id="KW-0812">Transmembrane</keyword>
<dbReference type="Pfam" id="PF20684">
    <property type="entry name" value="Fung_rhodopsin"/>
    <property type="match status" value="1"/>
</dbReference>
<feature type="region of interest" description="Disordered" evidence="6">
    <location>
        <begin position="424"/>
        <end position="447"/>
    </location>
</feature>
<gene>
    <name evidence="9" type="ORF">PV09_04535</name>
</gene>
<accession>A0A0D2AYI2</accession>